<evidence type="ECO:0000313" key="7">
    <source>
        <dbReference type="EMBL" id="KAK6514899.1"/>
    </source>
</evidence>
<feature type="region of interest" description="Disordered" evidence="4">
    <location>
        <begin position="604"/>
        <end position="628"/>
    </location>
</feature>
<feature type="compositionally biased region" description="Low complexity" evidence="4">
    <location>
        <begin position="405"/>
        <end position="422"/>
    </location>
</feature>
<comment type="subcellular location">
    <subcellularLocation>
        <location evidence="1">Nucleus</location>
    </subcellularLocation>
</comment>
<feature type="domain" description="Sas10 C-terminal" evidence="6">
    <location>
        <begin position="592"/>
        <end position="664"/>
    </location>
</feature>
<feature type="transmembrane region" description="Helical" evidence="5">
    <location>
        <begin position="268"/>
        <end position="285"/>
    </location>
</feature>
<keyword evidence="8" id="KW-1185">Reference proteome</keyword>
<dbReference type="EMBL" id="JAVHJM010000004">
    <property type="protein sequence ID" value="KAK6514899.1"/>
    <property type="molecule type" value="Genomic_DNA"/>
</dbReference>
<feature type="region of interest" description="Disordered" evidence="4">
    <location>
        <begin position="1"/>
        <end position="167"/>
    </location>
</feature>
<feature type="compositionally biased region" description="Acidic residues" evidence="4">
    <location>
        <begin position="71"/>
        <end position="98"/>
    </location>
</feature>
<keyword evidence="3" id="KW-0539">Nucleus</keyword>
<dbReference type="Proteomes" id="UP001307849">
    <property type="component" value="Unassembled WGS sequence"/>
</dbReference>
<dbReference type="Pfam" id="PF09368">
    <property type="entry name" value="Sas10"/>
    <property type="match status" value="1"/>
</dbReference>
<comment type="similarity">
    <text evidence="2">Belongs to the SAS10 family.</text>
</comment>
<dbReference type="InterPro" id="IPR018972">
    <property type="entry name" value="Sas10_C_dom"/>
</dbReference>
<evidence type="ECO:0000256" key="3">
    <source>
        <dbReference type="ARBA" id="ARBA00023242"/>
    </source>
</evidence>
<evidence type="ECO:0000256" key="1">
    <source>
        <dbReference type="ARBA" id="ARBA00004123"/>
    </source>
</evidence>
<dbReference type="PANTHER" id="PTHR13237:SF8">
    <property type="entry name" value="SOMETHING ABOUT SILENCING PROTEIN 10"/>
    <property type="match status" value="1"/>
</dbReference>
<sequence length="665" mass="74770">MAKKSKRSHSTKSKPSAPRPVDPSEAKLGKKLTTYEDVADSEDEFYLNQDRIEFDEDSATKRRRLNRDPAFESDDEEMDIEGLPSEEDSDDDEDEEEETTGRVNSGRLSDDDDEGSEVDEEEDEYADWGQSKKNYYGANDFENDEDAEMEEAEARRIQQKQLQSMSAKDFGVDEDEWNGTATTAATGEKAKGKHSVPALDDLDLDNIGKVKKITIPSSEKDQLELLNLLHPEFEPLRQEYIRLAPIYEDVMAKGKEKTNKASLARRKWIVLSAYLGVLSMYFAFLNQPREEGTVVELRDHEIMGVILEWRLQWLKIEGEEEGQTPEPEAVHRSMEDMSIDDVEEEDLDDDMSASDEEEEEEREPIVQTPSRPKSKKQVNGTKEASKKTKPSSSISSKEAKRLAKSDAGLADLDSLLPSTTTTRQKPKNSKTAVQFRTSDDFGDQDVLYSSDAEEKAKRKKSLRFYTAQIHQKSNKRALAGRDAGGDADLPRKERNKERQERLNADAKKRGLGGDLGSDLGGDSDYDDNDLTSARALKAQIEDDGLAGDEDALDYYNAVASKSLMDKMKKKLQKEAAQTKDRVVETETIDPVTGKRAIGYTIEKNKGLTPHRKKDVRNPRVKKRKKFEAAKKKLGSKKAVYKAPTGAYSGEATGIRTKVIKSVKFS</sequence>
<dbReference type="GO" id="GO:0000462">
    <property type="term" value="P:maturation of SSU-rRNA from tricistronic rRNA transcript (SSU-rRNA, 5.8S rRNA, LSU-rRNA)"/>
    <property type="evidence" value="ECO:0007669"/>
    <property type="project" value="TreeGrafter"/>
</dbReference>
<evidence type="ECO:0000259" key="6">
    <source>
        <dbReference type="Pfam" id="PF09368"/>
    </source>
</evidence>
<feature type="compositionally biased region" description="Basic and acidic residues" evidence="4">
    <location>
        <begin position="488"/>
        <end position="508"/>
    </location>
</feature>
<dbReference type="GO" id="GO:0032040">
    <property type="term" value="C:small-subunit processome"/>
    <property type="evidence" value="ECO:0007669"/>
    <property type="project" value="TreeGrafter"/>
</dbReference>
<protein>
    <recommendedName>
        <fullName evidence="6">Sas10 C-terminal domain-containing protein</fullName>
    </recommendedName>
</protein>
<keyword evidence="5" id="KW-0812">Transmembrane</keyword>
<feature type="region of interest" description="Disordered" evidence="4">
    <location>
        <begin position="319"/>
        <end position="529"/>
    </location>
</feature>
<feature type="compositionally biased region" description="Basic residues" evidence="4">
    <location>
        <begin position="608"/>
        <end position="628"/>
    </location>
</feature>
<feature type="compositionally biased region" description="Acidic residues" evidence="4">
    <location>
        <begin position="141"/>
        <end position="151"/>
    </location>
</feature>
<accession>A0AAN8PH71</accession>
<feature type="compositionally biased region" description="Acidic residues" evidence="4">
    <location>
        <begin position="110"/>
        <end position="126"/>
    </location>
</feature>
<dbReference type="PANTHER" id="PTHR13237">
    <property type="entry name" value="SOMETHING ABOUT SILENCING PROTEIN 10-RELATED"/>
    <property type="match status" value="1"/>
</dbReference>
<dbReference type="AlphaFoldDB" id="A0AAN8PH71"/>
<reference evidence="7 8" key="1">
    <citation type="submission" date="2019-10" db="EMBL/GenBank/DDBJ databases">
        <authorList>
            <person name="Palmer J.M."/>
        </authorList>
    </citation>
    <scope>NUCLEOTIDE SEQUENCE [LARGE SCALE GENOMIC DNA]</scope>
    <source>
        <strain evidence="7 8">TWF506</strain>
    </source>
</reference>
<name>A0AAN8PH71_9PEZI</name>
<feature type="compositionally biased region" description="Acidic residues" evidence="4">
    <location>
        <begin position="337"/>
        <end position="362"/>
    </location>
</feature>
<feature type="compositionally biased region" description="Basic residues" evidence="4">
    <location>
        <begin position="1"/>
        <end position="12"/>
    </location>
</feature>
<evidence type="ECO:0000313" key="8">
    <source>
        <dbReference type="Proteomes" id="UP001307849"/>
    </source>
</evidence>
<keyword evidence="5" id="KW-1133">Transmembrane helix</keyword>
<gene>
    <name evidence="7" type="ORF">TWF506_007261</name>
</gene>
<evidence type="ECO:0000256" key="4">
    <source>
        <dbReference type="SAM" id="MobiDB-lite"/>
    </source>
</evidence>
<keyword evidence="5" id="KW-0472">Membrane</keyword>
<evidence type="ECO:0000256" key="5">
    <source>
        <dbReference type="SAM" id="Phobius"/>
    </source>
</evidence>
<organism evidence="7 8">
    <name type="scientific">Arthrobotrys conoides</name>
    <dbReference type="NCBI Taxonomy" id="74498"/>
    <lineage>
        <taxon>Eukaryota</taxon>
        <taxon>Fungi</taxon>
        <taxon>Dikarya</taxon>
        <taxon>Ascomycota</taxon>
        <taxon>Pezizomycotina</taxon>
        <taxon>Orbiliomycetes</taxon>
        <taxon>Orbiliales</taxon>
        <taxon>Orbiliaceae</taxon>
        <taxon>Arthrobotrys</taxon>
    </lineage>
</organism>
<feature type="compositionally biased region" description="Polar residues" evidence="4">
    <location>
        <begin position="367"/>
        <end position="382"/>
    </location>
</feature>
<comment type="caution">
    <text evidence="7">The sequence shown here is derived from an EMBL/GenBank/DDBJ whole genome shotgun (WGS) entry which is preliminary data.</text>
</comment>
<evidence type="ECO:0000256" key="2">
    <source>
        <dbReference type="ARBA" id="ARBA00010979"/>
    </source>
</evidence>
<proteinExistence type="inferred from homology"/>